<dbReference type="InterPro" id="IPR038948">
    <property type="entry name" value="POLR1D-like"/>
</dbReference>
<dbReference type="AlphaFoldDB" id="A0A915KQP1"/>
<evidence type="ECO:0000313" key="2">
    <source>
        <dbReference type="Proteomes" id="UP000887565"/>
    </source>
</evidence>
<reference evidence="3" key="1">
    <citation type="submission" date="2022-11" db="UniProtKB">
        <authorList>
            <consortium name="WormBaseParasite"/>
        </authorList>
    </citation>
    <scope>IDENTIFICATION</scope>
</reference>
<name>A0A915KQP1_ROMCU</name>
<keyword evidence="2" id="KW-1185">Reference proteome</keyword>
<dbReference type="PANTHER" id="PTHR34769">
    <property type="entry name" value="RCG42593, ISOFORM CRA_A"/>
    <property type="match status" value="1"/>
</dbReference>
<dbReference type="Proteomes" id="UP000887565">
    <property type="component" value="Unplaced"/>
</dbReference>
<accession>A0A915KQP1</accession>
<evidence type="ECO:0000256" key="1">
    <source>
        <dbReference type="SAM" id="MobiDB-lite"/>
    </source>
</evidence>
<dbReference type="PANTHER" id="PTHR34769:SF1">
    <property type="entry name" value="RNA POLYMERASE I AND III SUBUNIT D"/>
    <property type="match status" value="1"/>
</dbReference>
<protein>
    <submittedName>
        <fullName evidence="3">Uncharacterized protein</fullName>
    </submittedName>
</protein>
<organism evidence="2 3">
    <name type="scientific">Romanomermis culicivorax</name>
    <name type="common">Nematode worm</name>
    <dbReference type="NCBI Taxonomy" id="13658"/>
    <lineage>
        <taxon>Eukaryota</taxon>
        <taxon>Metazoa</taxon>
        <taxon>Ecdysozoa</taxon>
        <taxon>Nematoda</taxon>
        <taxon>Enoplea</taxon>
        <taxon>Dorylaimia</taxon>
        <taxon>Mermithida</taxon>
        <taxon>Mermithoidea</taxon>
        <taxon>Mermithidae</taxon>
        <taxon>Romanomermis</taxon>
    </lineage>
</organism>
<dbReference type="WBParaSite" id="nRc.2.0.1.t41071-RA">
    <property type="protein sequence ID" value="nRc.2.0.1.t41071-RA"/>
    <property type="gene ID" value="nRc.2.0.1.g41071"/>
</dbReference>
<evidence type="ECO:0000313" key="3">
    <source>
        <dbReference type="WBParaSite" id="nRc.2.0.1.t41071-RA"/>
    </source>
</evidence>
<feature type="region of interest" description="Disordered" evidence="1">
    <location>
        <begin position="1"/>
        <end position="21"/>
    </location>
</feature>
<proteinExistence type="predicted"/>
<sequence length="96" mass="10885">METKKKKKIQTSDKKLESKQEISDQDLELEKLARDQLLKEAKRGAVRAQTMGSQGWLKPKIPPPNKQFLQRTLASSVITKKESVKSLTKDSSKCKS</sequence>
<feature type="compositionally biased region" description="Basic and acidic residues" evidence="1">
    <location>
        <begin position="10"/>
        <end position="21"/>
    </location>
</feature>